<gene>
    <name evidence="1" type="ORF">OGX73_12445</name>
</gene>
<dbReference type="Proteomes" id="UP001159001">
    <property type="component" value="Unassembled WGS sequence"/>
</dbReference>
<protein>
    <submittedName>
        <fullName evidence="1">Uncharacterized protein</fullName>
    </submittedName>
</protein>
<accession>A0AAW6UJX5</accession>
<name>A0AAW6UJX5_PRORE</name>
<proteinExistence type="predicted"/>
<dbReference type="RefSeq" id="WP_231137117.1">
    <property type="nucleotide sequence ID" value="NZ_JADSTA010000002.1"/>
</dbReference>
<organism evidence="1 2">
    <name type="scientific">Providencia rettgeri</name>
    <dbReference type="NCBI Taxonomy" id="587"/>
    <lineage>
        <taxon>Bacteria</taxon>
        <taxon>Pseudomonadati</taxon>
        <taxon>Pseudomonadota</taxon>
        <taxon>Gammaproteobacteria</taxon>
        <taxon>Enterobacterales</taxon>
        <taxon>Morganellaceae</taxon>
        <taxon>Providencia</taxon>
    </lineage>
</organism>
<dbReference type="SUPFAM" id="SSF160472">
    <property type="entry name" value="NMB0513-like"/>
    <property type="match status" value="1"/>
</dbReference>
<dbReference type="Gene3D" id="1.10.3510.10">
    <property type="entry name" value="NMB0513-like"/>
    <property type="match status" value="1"/>
</dbReference>
<evidence type="ECO:0000313" key="1">
    <source>
        <dbReference type="EMBL" id="MDI9093426.1"/>
    </source>
</evidence>
<evidence type="ECO:0000313" key="2">
    <source>
        <dbReference type="Proteomes" id="UP001159001"/>
    </source>
</evidence>
<sequence length="142" mass="16669">MMVKLKLWRASFETVINRLSFNMEKVVHFDEIISDAKGLWLSGLFGSIVGWNPNKSFYEHRIIFFSMIKALLDEQVIKFCSPDDPLGRVVPYWNANSQEIVNYLEQHWPENAKAKDDDDLSFYFYEMPAILWKDESGKYMGS</sequence>
<comment type="caution">
    <text evidence="1">The sequence shown here is derived from an EMBL/GenBank/DDBJ whole genome shotgun (WGS) entry which is preliminary data.</text>
</comment>
<dbReference type="InterPro" id="IPR023138">
    <property type="entry name" value="NMB0513-like_sf"/>
</dbReference>
<dbReference type="EMBL" id="JAOWIN010000009">
    <property type="protein sequence ID" value="MDI9093426.1"/>
    <property type="molecule type" value="Genomic_DNA"/>
</dbReference>
<reference evidence="1" key="1">
    <citation type="submission" date="2022-10" db="EMBL/GenBank/DDBJ databases">
        <title>Bacterial isolates recovered from the One Health project in Brazil.</title>
        <authorList>
            <person name="Valiatti T.B."/>
            <person name="Santos F."/>
            <person name="Cayo R."/>
            <person name="Gales A.C."/>
        </authorList>
    </citation>
    <scope>NUCLEOTIDE SEQUENCE</scope>
    <source>
        <strain evidence="1">PVR188</strain>
    </source>
</reference>
<dbReference type="AlphaFoldDB" id="A0AAW6UJX5"/>